<evidence type="ECO:0000256" key="1">
    <source>
        <dbReference type="ARBA" id="ARBA00001286"/>
    </source>
</evidence>
<organism evidence="10 11">
    <name type="scientific">Sulfitobacter marinus</name>
    <dbReference type="NCBI Taxonomy" id="394264"/>
    <lineage>
        <taxon>Bacteria</taxon>
        <taxon>Pseudomonadati</taxon>
        <taxon>Pseudomonadota</taxon>
        <taxon>Alphaproteobacteria</taxon>
        <taxon>Rhodobacterales</taxon>
        <taxon>Roseobacteraceae</taxon>
        <taxon>Sulfitobacter</taxon>
    </lineage>
</organism>
<evidence type="ECO:0000256" key="2">
    <source>
        <dbReference type="ARBA" id="ARBA00008711"/>
    </source>
</evidence>
<keyword evidence="4 10" id="KW-0489">Methyltransferase</keyword>
<dbReference type="InterPro" id="IPR001497">
    <property type="entry name" value="MethylDNA_cys_MeTrfase_AS"/>
</dbReference>
<keyword evidence="11" id="KW-1185">Reference proteome</keyword>
<dbReference type="InterPro" id="IPR036388">
    <property type="entry name" value="WH-like_DNA-bd_sf"/>
</dbReference>
<keyword evidence="6" id="KW-0227">DNA damage</keyword>
<dbReference type="AlphaFoldDB" id="A0A1I6UGG6"/>
<name>A0A1I6UGG6_9RHOB</name>
<evidence type="ECO:0000313" key="10">
    <source>
        <dbReference type="EMBL" id="SFT00579.1"/>
    </source>
</evidence>
<evidence type="ECO:0000256" key="7">
    <source>
        <dbReference type="ARBA" id="ARBA00023204"/>
    </source>
</evidence>
<evidence type="ECO:0000256" key="4">
    <source>
        <dbReference type="ARBA" id="ARBA00022603"/>
    </source>
</evidence>
<dbReference type="STRING" id="394264.SAMN04488040_2717"/>
<evidence type="ECO:0000256" key="5">
    <source>
        <dbReference type="ARBA" id="ARBA00022679"/>
    </source>
</evidence>
<dbReference type="Pfam" id="PF01035">
    <property type="entry name" value="DNA_binding_1"/>
    <property type="match status" value="1"/>
</dbReference>
<comment type="similarity">
    <text evidence="2">Belongs to the MGMT family.</text>
</comment>
<keyword evidence="5 10" id="KW-0808">Transferase</keyword>
<reference evidence="11" key="1">
    <citation type="submission" date="2016-10" db="EMBL/GenBank/DDBJ databases">
        <authorList>
            <person name="Varghese N."/>
            <person name="Submissions S."/>
        </authorList>
    </citation>
    <scope>NUCLEOTIDE SEQUENCE [LARGE SCALE GENOMIC DNA]</scope>
    <source>
        <strain evidence="11">DSM 23422</strain>
    </source>
</reference>
<comment type="catalytic activity">
    <reaction evidence="8">
        <text>a 6-O-methyl-2'-deoxyguanosine in DNA + L-cysteinyl-[protein] = S-methyl-L-cysteinyl-[protein] + a 2'-deoxyguanosine in DNA</text>
        <dbReference type="Rhea" id="RHEA:24000"/>
        <dbReference type="Rhea" id="RHEA-COMP:10131"/>
        <dbReference type="Rhea" id="RHEA-COMP:10132"/>
        <dbReference type="Rhea" id="RHEA-COMP:11367"/>
        <dbReference type="Rhea" id="RHEA-COMP:11368"/>
        <dbReference type="ChEBI" id="CHEBI:29950"/>
        <dbReference type="ChEBI" id="CHEBI:82612"/>
        <dbReference type="ChEBI" id="CHEBI:85445"/>
        <dbReference type="ChEBI" id="CHEBI:85448"/>
        <dbReference type="EC" id="2.1.1.63"/>
    </reaction>
</comment>
<evidence type="ECO:0000259" key="9">
    <source>
        <dbReference type="Pfam" id="PF01035"/>
    </source>
</evidence>
<dbReference type="FunFam" id="1.10.10.10:FF:000214">
    <property type="entry name" value="Methylated-DNA--protein-cysteine methyltransferase"/>
    <property type="match status" value="1"/>
</dbReference>
<dbReference type="GO" id="GO:0003908">
    <property type="term" value="F:methylated-DNA-[protein]-cysteine S-methyltransferase activity"/>
    <property type="evidence" value="ECO:0007669"/>
    <property type="project" value="UniProtKB-EC"/>
</dbReference>
<accession>A0A1I6UGG6</accession>
<protein>
    <recommendedName>
        <fullName evidence="3">methylated-DNA--[protein]-cysteine S-methyltransferase</fullName>
        <ecNumber evidence="3">2.1.1.63</ecNumber>
    </recommendedName>
</protein>
<dbReference type="SUPFAM" id="SSF46767">
    <property type="entry name" value="Methylated DNA-protein cysteine methyltransferase, C-terminal domain"/>
    <property type="match status" value="1"/>
</dbReference>
<keyword evidence="7" id="KW-0234">DNA repair</keyword>
<dbReference type="GO" id="GO:0006281">
    <property type="term" value="P:DNA repair"/>
    <property type="evidence" value="ECO:0007669"/>
    <property type="project" value="UniProtKB-KW"/>
</dbReference>
<dbReference type="PANTHER" id="PTHR10815:SF5">
    <property type="entry name" value="METHYLATED-DNA--PROTEIN-CYSTEINE METHYLTRANSFERASE"/>
    <property type="match status" value="1"/>
</dbReference>
<feature type="domain" description="Methylated-DNA-[protein]-cysteine S-methyltransferase DNA binding" evidence="9">
    <location>
        <begin position="69"/>
        <end position="147"/>
    </location>
</feature>
<evidence type="ECO:0000313" key="11">
    <source>
        <dbReference type="Proteomes" id="UP000199239"/>
    </source>
</evidence>
<dbReference type="Gene3D" id="1.10.10.10">
    <property type="entry name" value="Winged helix-like DNA-binding domain superfamily/Winged helix DNA-binding domain"/>
    <property type="match status" value="1"/>
</dbReference>
<dbReference type="Proteomes" id="UP000199239">
    <property type="component" value="Unassembled WGS sequence"/>
</dbReference>
<dbReference type="PROSITE" id="PS00374">
    <property type="entry name" value="MGMT"/>
    <property type="match status" value="1"/>
</dbReference>
<evidence type="ECO:0000256" key="8">
    <source>
        <dbReference type="ARBA" id="ARBA00049348"/>
    </source>
</evidence>
<dbReference type="RefSeq" id="WP_245764268.1">
    <property type="nucleotide sequence ID" value="NZ_FPAJ01000004.1"/>
</dbReference>
<dbReference type="NCBIfam" id="TIGR00589">
    <property type="entry name" value="ogt"/>
    <property type="match status" value="1"/>
</dbReference>
<comment type="catalytic activity">
    <reaction evidence="1">
        <text>a 4-O-methyl-thymidine in DNA + L-cysteinyl-[protein] = a thymidine in DNA + S-methyl-L-cysteinyl-[protein]</text>
        <dbReference type="Rhea" id="RHEA:53428"/>
        <dbReference type="Rhea" id="RHEA-COMP:10131"/>
        <dbReference type="Rhea" id="RHEA-COMP:10132"/>
        <dbReference type="Rhea" id="RHEA-COMP:13555"/>
        <dbReference type="Rhea" id="RHEA-COMP:13556"/>
        <dbReference type="ChEBI" id="CHEBI:29950"/>
        <dbReference type="ChEBI" id="CHEBI:82612"/>
        <dbReference type="ChEBI" id="CHEBI:137386"/>
        <dbReference type="ChEBI" id="CHEBI:137387"/>
        <dbReference type="EC" id="2.1.1.63"/>
    </reaction>
</comment>
<dbReference type="EMBL" id="FPAJ01000004">
    <property type="protein sequence ID" value="SFT00579.1"/>
    <property type="molecule type" value="Genomic_DNA"/>
</dbReference>
<gene>
    <name evidence="10" type="ORF">SAMN04488040_2717</name>
</gene>
<dbReference type="InterPro" id="IPR014048">
    <property type="entry name" value="MethylDNA_cys_MeTrfase_DNA-bd"/>
</dbReference>
<sequence>MALRRSIKTQFGVLTVTEEAGAITRLSWGDALRQDSSDLLEDAVRQLAGFDTGALTEFTLPLRVEGSDFLVAVCDAIFAIPFGETRTYGDIAKELNAPAQAVGQACGQNPIPVIIPCHRVMGAKGLTGYSGAGGVETKIALLRHEGAAGLLI</sequence>
<dbReference type="EC" id="2.1.1.63" evidence="3"/>
<dbReference type="GO" id="GO:0032259">
    <property type="term" value="P:methylation"/>
    <property type="evidence" value="ECO:0007669"/>
    <property type="project" value="UniProtKB-KW"/>
</dbReference>
<dbReference type="Gene3D" id="3.30.160.70">
    <property type="entry name" value="Methylated DNA-protein cysteine methyltransferase domain"/>
    <property type="match status" value="1"/>
</dbReference>
<dbReference type="InterPro" id="IPR036217">
    <property type="entry name" value="MethylDNA_cys_MeTrfase_DNAb"/>
</dbReference>
<proteinExistence type="inferred from homology"/>
<dbReference type="CDD" id="cd06445">
    <property type="entry name" value="ATase"/>
    <property type="match status" value="1"/>
</dbReference>
<evidence type="ECO:0000256" key="6">
    <source>
        <dbReference type="ARBA" id="ARBA00022763"/>
    </source>
</evidence>
<evidence type="ECO:0000256" key="3">
    <source>
        <dbReference type="ARBA" id="ARBA00011918"/>
    </source>
</evidence>
<dbReference type="PANTHER" id="PTHR10815">
    <property type="entry name" value="METHYLATED-DNA--PROTEIN-CYSTEINE METHYLTRANSFERASE"/>
    <property type="match status" value="1"/>
</dbReference>